<dbReference type="SUPFAM" id="SSF53474">
    <property type="entry name" value="alpha/beta-Hydrolases"/>
    <property type="match status" value="1"/>
</dbReference>
<name>A0A162ZP19_DIDRA</name>
<dbReference type="STRING" id="5454.A0A162ZP19"/>
<gene>
    <name evidence="1" type="ORF">ST47_g8122</name>
</gene>
<dbReference type="OrthoDB" id="294702at2759"/>
<protein>
    <submittedName>
        <fullName evidence="1">Uncharacterized protein</fullName>
    </submittedName>
</protein>
<proteinExistence type="predicted"/>
<organism evidence="1 2">
    <name type="scientific">Didymella rabiei</name>
    <name type="common">Chickpea ascochyta blight fungus</name>
    <name type="synonym">Mycosphaerella rabiei</name>
    <dbReference type="NCBI Taxonomy" id="5454"/>
    <lineage>
        <taxon>Eukaryota</taxon>
        <taxon>Fungi</taxon>
        <taxon>Dikarya</taxon>
        <taxon>Ascomycota</taxon>
        <taxon>Pezizomycotina</taxon>
        <taxon>Dothideomycetes</taxon>
        <taxon>Pleosporomycetidae</taxon>
        <taxon>Pleosporales</taxon>
        <taxon>Pleosporineae</taxon>
        <taxon>Didymellaceae</taxon>
        <taxon>Ascochyta</taxon>
    </lineage>
</organism>
<evidence type="ECO:0000313" key="1">
    <source>
        <dbReference type="EMBL" id="KZM20729.1"/>
    </source>
</evidence>
<reference evidence="1 2" key="1">
    <citation type="journal article" date="2016" name="Sci. Rep.">
        <title>Draft genome sequencing and secretome analysis of fungal phytopathogen Ascochyta rabiei provides insight into the necrotrophic effector repertoire.</title>
        <authorList>
            <person name="Verma S."/>
            <person name="Gazara R.K."/>
            <person name="Nizam S."/>
            <person name="Parween S."/>
            <person name="Chattopadhyay D."/>
            <person name="Verma P.K."/>
        </authorList>
    </citation>
    <scope>NUCLEOTIDE SEQUENCE [LARGE SCALE GENOMIC DNA]</scope>
    <source>
        <strain evidence="1 2">ArDII</strain>
    </source>
</reference>
<evidence type="ECO:0000313" key="2">
    <source>
        <dbReference type="Proteomes" id="UP000076837"/>
    </source>
</evidence>
<keyword evidence="2" id="KW-1185">Reference proteome</keyword>
<dbReference type="Proteomes" id="UP000076837">
    <property type="component" value="Unassembled WGS sequence"/>
</dbReference>
<accession>A0A162ZP19</accession>
<comment type="caution">
    <text evidence="1">The sequence shown here is derived from an EMBL/GenBank/DDBJ whole genome shotgun (WGS) entry which is preliminary data.</text>
</comment>
<sequence>MPSPNPPDAVLEFLCDRRFHRRLTFPPSPSSGRTSPYHISYADYADATSTAVVLFFGGLMGGRLSYSPLDQLARTHGIRIIHADRPGMGGSSSVEIEARITAFVDTLPLLLAHLGIAHVALASHSFGTVYLLNALLRFPGLLHPRRPHVAVFAPWVHPQHTGMLHLRAAELLLPGPVIGQFTALAKFVHGRIAPLAGMSAGWSSAVAGSFSSAAPLSVAPCAVGEEGGRSQQQAADFHAAVDLHDADTLAHLRSLIPTFLFAEQVDGVDQDAQLCLRKPRSIPWCAAPLEWDDIDDAVRLFAKTTSRDVAQDVTAETQRRWTIDAFHAQSDGMVGAKGRVWFDACWSSAVGERGDCVYESRVVKGADHDFILDPQFGASEAWLQRVRRAFDSGEGEGEGREMHL</sequence>
<dbReference type="EMBL" id="JYNV01000271">
    <property type="protein sequence ID" value="KZM20729.1"/>
    <property type="molecule type" value="Genomic_DNA"/>
</dbReference>
<dbReference type="InterPro" id="IPR029058">
    <property type="entry name" value="AB_hydrolase_fold"/>
</dbReference>
<dbReference type="Gene3D" id="3.40.50.1820">
    <property type="entry name" value="alpha/beta hydrolase"/>
    <property type="match status" value="1"/>
</dbReference>
<dbReference type="AlphaFoldDB" id="A0A162ZP19"/>